<evidence type="ECO:0000256" key="3">
    <source>
        <dbReference type="ARBA" id="ARBA00023004"/>
    </source>
</evidence>
<dbReference type="PANTHER" id="PTHR46458">
    <property type="entry name" value="BLR2807 PROTEIN"/>
    <property type="match status" value="1"/>
</dbReference>
<evidence type="ECO:0000256" key="2">
    <source>
        <dbReference type="ARBA" id="ARBA00022723"/>
    </source>
</evidence>
<feature type="region of interest" description="Disordered" evidence="4">
    <location>
        <begin position="1"/>
        <end position="82"/>
    </location>
</feature>
<keyword evidence="6" id="KW-1185">Reference proteome</keyword>
<keyword evidence="3" id="KW-0408">Iron</keyword>
<keyword evidence="2" id="KW-0479">Metal-binding</keyword>
<evidence type="ECO:0000313" key="6">
    <source>
        <dbReference type="Proteomes" id="UP000218231"/>
    </source>
</evidence>
<dbReference type="CDD" id="cd01040">
    <property type="entry name" value="Mb-like"/>
    <property type="match status" value="1"/>
</dbReference>
<dbReference type="AlphaFoldDB" id="A0A2A2JJZ3"/>
<feature type="compositionally biased region" description="Basic and acidic residues" evidence="4">
    <location>
        <begin position="109"/>
        <end position="120"/>
    </location>
</feature>
<dbReference type="EMBL" id="LIAE01010396">
    <property type="protein sequence ID" value="PAV61879.1"/>
    <property type="molecule type" value="Genomic_DNA"/>
</dbReference>
<dbReference type="OrthoDB" id="5848452at2759"/>
<organism evidence="5 6">
    <name type="scientific">Diploscapter pachys</name>
    <dbReference type="NCBI Taxonomy" id="2018661"/>
    <lineage>
        <taxon>Eukaryota</taxon>
        <taxon>Metazoa</taxon>
        <taxon>Ecdysozoa</taxon>
        <taxon>Nematoda</taxon>
        <taxon>Chromadorea</taxon>
        <taxon>Rhabditida</taxon>
        <taxon>Rhabditina</taxon>
        <taxon>Rhabditomorpha</taxon>
        <taxon>Rhabditoidea</taxon>
        <taxon>Rhabditidae</taxon>
        <taxon>Diploscapter</taxon>
    </lineage>
</organism>
<reference evidence="5 6" key="1">
    <citation type="journal article" date="2017" name="Curr. Biol.">
        <title>Genome architecture and evolution of a unichromosomal asexual nematode.</title>
        <authorList>
            <person name="Fradin H."/>
            <person name="Zegar C."/>
            <person name="Gutwein M."/>
            <person name="Lucas J."/>
            <person name="Kovtun M."/>
            <person name="Corcoran D."/>
            <person name="Baugh L.R."/>
            <person name="Kiontke K."/>
            <person name="Gunsalus K."/>
            <person name="Fitch D.H."/>
            <person name="Piano F."/>
        </authorList>
    </citation>
    <scope>NUCLEOTIDE SEQUENCE [LARGE SCALE GENOMIC DNA]</scope>
    <source>
        <strain evidence="5">PF1309</strain>
    </source>
</reference>
<dbReference type="PANTHER" id="PTHR46458:SF8">
    <property type="entry name" value="GLOBIN-LIKE PROTEIN 6"/>
    <property type="match status" value="1"/>
</dbReference>
<dbReference type="InterPro" id="IPR050532">
    <property type="entry name" value="Globin-like_OT"/>
</dbReference>
<accession>A0A2A2JJZ3</accession>
<sequence length="400" mass="44757">MGNQSIKSYDERKLKASTSEQNLNILAPKEGPIGRSHSTRRPEGGTPNITVDRDIRDKGRDKESLSVTSALSDSEDNSPDTNEVFVSCRTEACAAPLKTDLTRFRLQHSESLDSRSDHEIGQPSCSSSFSADAVTPRSHFSLYRSHSSGLVPKDEESKPQPVEKTDSVGSMGDSEKKGSTKSQLSAKTSNQRNIKRSERSSTNQQPRKASTSSQFYGPLLSTLQLTGAQILLVRRTWQHARNQGTYEPAMTIFRGTRKCSRRSMDDLIASLDDSRARANSLRDAGEAHAFENKNAYGCPFRASFLDLFAQAIIERTLEWGEKKDRTEVTQMAWTKIVLFVIEQIKEGYQEETRRIRRSRPSNKYIGERTDPASLSEDLTNAVEINVPAGTIKRFNTIDHF</sequence>
<feature type="compositionally biased region" description="Basic and acidic residues" evidence="4">
    <location>
        <begin position="152"/>
        <end position="166"/>
    </location>
</feature>
<dbReference type="InterPro" id="IPR012292">
    <property type="entry name" value="Globin/Proto"/>
</dbReference>
<dbReference type="GO" id="GO:0019825">
    <property type="term" value="F:oxygen binding"/>
    <property type="evidence" value="ECO:0007669"/>
    <property type="project" value="InterPro"/>
</dbReference>
<dbReference type="GO" id="GO:0046872">
    <property type="term" value="F:metal ion binding"/>
    <property type="evidence" value="ECO:0007669"/>
    <property type="project" value="UniProtKB-KW"/>
</dbReference>
<proteinExistence type="predicted"/>
<comment type="caution">
    <text evidence="5">The sequence shown here is derived from an EMBL/GenBank/DDBJ whole genome shotgun (WGS) entry which is preliminary data.</text>
</comment>
<evidence type="ECO:0000313" key="5">
    <source>
        <dbReference type="EMBL" id="PAV61879.1"/>
    </source>
</evidence>
<protein>
    <recommendedName>
        <fullName evidence="7">Globin family profile domain-containing protein</fullName>
    </recommendedName>
</protein>
<dbReference type="InterPro" id="IPR044399">
    <property type="entry name" value="Mb-like_M"/>
</dbReference>
<feature type="region of interest" description="Disordered" evidence="4">
    <location>
        <begin position="145"/>
        <end position="213"/>
    </location>
</feature>
<dbReference type="GO" id="GO:0020037">
    <property type="term" value="F:heme binding"/>
    <property type="evidence" value="ECO:0007669"/>
    <property type="project" value="InterPro"/>
</dbReference>
<dbReference type="Proteomes" id="UP000218231">
    <property type="component" value="Unassembled WGS sequence"/>
</dbReference>
<dbReference type="SUPFAM" id="SSF46458">
    <property type="entry name" value="Globin-like"/>
    <property type="match status" value="1"/>
</dbReference>
<feature type="region of interest" description="Disordered" evidence="4">
    <location>
        <begin position="109"/>
        <end position="132"/>
    </location>
</feature>
<dbReference type="Gene3D" id="1.10.490.10">
    <property type="entry name" value="Globins"/>
    <property type="match status" value="1"/>
</dbReference>
<dbReference type="InterPro" id="IPR009050">
    <property type="entry name" value="Globin-like_sf"/>
</dbReference>
<name>A0A2A2JJZ3_9BILA</name>
<feature type="compositionally biased region" description="Basic and acidic residues" evidence="4">
    <location>
        <begin position="51"/>
        <end position="64"/>
    </location>
</feature>
<gene>
    <name evidence="5" type="ORF">WR25_22804</name>
</gene>
<evidence type="ECO:0008006" key="7">
    <source>
        <dbReference type="Google" id="ProtNLM"/>
    </source>
</evidence>
<feature type="compositionally biased region" description="Polar residues" evidence="4">
    <location>
        <begin position="180"/>
        <end position="192"/>
    </location>
</feature>
<keyword evidence="1" id="KW-0349">Heme</keyword>
<feature type="compositionally biased region" description="Polar residues" evidence="4">
    <location>
        <begin position="200"/>
        <end position="213"/>
    </location>
</feature>
<evidence type="ECO:0000256" key="4">
    <source>
        <dbReference type="SAM" id="MobiDB-lite"/>
    </source>
</evidence>
<dbReference type="STRING" id="2018661.A0A2A2JJZ3"/>
<evidence type="ECO:0000256" key="1">
    <source>
        <dbReference type="ARBA" id="ARBA00022617"/>
    </source>
</evidence>